<evidence type="ECO:0000256" key="6">
    <source>
        <dbReference type="SAM" id="MobiDB-lite"/>
    </source>
</evidence>
<dbReference type="PANTHER" id="PTHR20938">
    <property type="entry name" value="INTEGRATOR COMPLEX SUBUNIT 4"/>
    <property type="match status" value="1"/>
</dbReference>
<dbReference type="Pfam" id="PF05383">
    <property type="entry name" value="La"/>
    <property type="match status" value="1"/>
</dbReference>
<dbReference type="InterPro" id="IPR057412">
    <property type="entry name" value="INTS4_C"/>
</dbReference>
<dbReference type="Pfam" id="PF02191">
    <property type="entry name" value="OLF"/>
    <property type="match status" value="1"/>
</dbReference>
<dbReference type="SUPFAM" id="SSF46785">
    <property type="entry name" value="Winged helix' DNA-binding domain"/>
    <property type="match status" value="1"/>
</dbReference>
<dbReference type="GO" id="GO:0000339">
    <property type="term" value="F:RNA cap binding"/>
    <property type="evidence" value="ECO:0007669"/>
    <property type="project" value="InterPro"/>
</dbReference>
<dbReference type="InterPro" id="IPR006607">
    <property type="entry name" value="DM15"/>
</dbReference>
<dbReference type="OrthoDB" id="10046764at2759"/>
<dbReference type="GO" id="GO:0048255">
    <property type="term" value="P:mRNA stabilization"/>
    <property type="evidence" value="ECO:0007669"/>
    <property type="project" value="InterPro"/>
</dbReference>
<dbReference type="SMART" id="SM00684">
    <property type="entry name" value="DM15"/>
    <property type="match status" value="1"/>
</dbReference>
<gene>
    <name evidence="9" type="ORF">A3Q56_03628</name>
</gene>
<dbReference type="InterPro" id="IPR036388">
    <property type="entry name" value="WH-like_DNA-bd_sf"/>
</dbReference>
<dbReference type="Gene3D" id="1.10.10.10">
    <property type="entry name" value="Winged helix-like DNA-binding domain superfamily/Winged helix DNA-binding domain"/>
    <property type="match status" value="1"/>
</dbReference>
<name>A0A177B4G3_9BILA</name>
<evidence type="ECO:0000256" key="5">
    <source>
        <dbReference type="PROSITE-ProRule" id="PRU00446"/>
    </source>
</evidence>
<comment type="caution">
    <text evidence="9">The sequence shown here is derived from an EMBL/GenBank/DDBJ whole genome shotgun (WGS) entry which is preliminary data.</text>
</comment>
<evidence type="ECO:0000256" key="3">
    <source>
        <dbReference type="ARBA" id="ARBA00023242"/>
    </source>
</evidence>
<dbReference type="PROSITE" id="PS51132">
    <property type="entry name" value="OLF"/>
    <property type="match status" value="1"/>
</dbReference>
<sequence length="1718" mass="200429">MENSNINQNGILNGENNQINGSNDPISNTQIPISEFDPENFKSNIIYPHPILTNFSISELVDLTNLKDVKEIYPIYPSILHLVQSVNLISCPDNSSYQETGICSYHVDSSYITYLYPGTQSLPRKYVELLAYMCSSMGLQKKISQIIYQMEFWFSDANLVKDEFLRNAMDKFGYVFIGLLKKFNRLIQLNGTNVLIQIASFLSLKLELCDSFTHIRRTNEFTLYLDSNLQDPTAQMKSYATFNIVDLARTHLHKFQNDSIKKHDIIPFINANIPNYQQGINPMYKNIGEKVTKNSQEFINKIQIVISDNDLPDLAEKILNKSQNMFGVAKASNLPYLIIKNRHPHRSPEKNIYWFLQDKGFDHANKMSLAKLIDISTCSSFKCKEKSCFYRFSSMYLRTNLNISIYNIFKELAIKDAKMGQREGIEYLHDFFYFYLIKTEKSTKETLAIIEKWCEIINVDVFKYNYYCIKYVYYFEIKKPLYKLNLNPKIRDKLNLLKSPLSIKEFSLNVKLDKFEIWDLPKYLNGESIFSLAPYIYKICNGSSNDDFKNLYLFLKNIDNKDILFKNKIGILEIFYNLINSINFYKIKSSNSEILIGELSDKLNNSNWRVQQHCINILRVLLFKNWIQHDQYILHDILDILSSACNDKLKISCIQFLVVYAEKHGHCNADFEENSEENLKLSDFLFLKICKHVIDISKDTRLVTVTSLGTFNNLTTDTLMQSLDKKLMSNLNVKLSAHERSRKLYRSGEWSSGVKWADDAPIYKTKQNKQKMILSCGVFIHALEDDCPEVRNYAIKSMLAFTKLSEMFLTYAHDFFIDMISDESDVVRISAIEALQTNADKYYHRDDQLYFILGLLKDNNELVRHKVHRFLGKAKILSKECLSTCVNALLINIGQYNIDKFSIFRCIQKIGEENSIYVFCMIKKLFQLHPYLDKTESRIDNDEYITKLILCVNASKYYPGINNVLPDSIKKHYLLIEHIYPSFYKTCIDTYSRHLVSDGISDYITKLMSNLSKMYNEPNEDNQSAMNYWTQAIQCLQKLKYPDRDDLNFIIKLLNIQQKMIKSIINLDKDIPDLSDSEIYNDLNELHYIYVNKDSHSKIILLELYFVHLLITTIIKINSNFEKPQTLKSLNIEYQYLLNICNNVMLDGVIDLKNVQFIEKVKEHFESILMDNSKRELCTIEPVKILFSYNYQLPVYCSTVMKSYARIDEKKSIQSEQNSKFIVGLGLSIPVAVSIFNISLEIFKLLRIKVTYVDGNYSYFKFDYKYFKEFDQSIKCFIATITNVYISQCLFKGKSSVKFQVIFSDSFSNHPHFAETPKSFISISNTTTINITNRNKAPCDSTDAIMFNEKKKQICTFKLGLPIVICRVRKIKIGSWMLDLGVKRKKYYVTINIIGNTLYEYNSIKNLKNNNFSNIHYLPFNYEGTSHIIDNNSFYFKLSNSSHLIKYNLINKTFQHINLDTKNEKLIEPLFPKTKSFVKIIRDNKKIWLIYLISSYLPETIIPPDRNINIKSIKKSNFIKIGILDNYTIKSVLLIPNIYNFKYFQFFIICNKLYIVGTIKNYLKILKMYNLNVNHVNNNNLDFDIFSHFYQDVNFYNHVNNFNNLSFLAFYPSEKMAFACKNYQNNKRKLKIEKSSKNTNVSNQILGNLCANCMEFGHTKLWCNVIPTCENCLEVGHYTEDCITDLTLNGNEIPNIKRVEILPSVSTVEWIGRVAVAM</sequence>
<dbReference type="EMBL" id="LWCA01000414">
    <property type="protein sequence ID" value="OAF68622.1"/>
    <property type="molecule type" value="Genomic_DNA"/>
</dbReference>
<dbReference type="GO" id="GO:0032039">
    <property type="term" value="C:integrator complex"/>
    <property type="evidence" value="ECO:0007669"/>
    <property type="project" value="TreeGrafter"/>
</dbReference>
<feature type="region of interest" description="Disordered" evidence="6">
    <location>
        <begin position="1"/>
        <end position="30"/>
    </location>
</feature>
<reference evidence="9 10" key="1">
    <citation type="submission" date="2016-04" db="EMBL/GenBank/DDBJ databases">
        <title>The genome of Intoshia linei affirms orthonectids as highly simplified spiralians.</title>
        <authorList>
            <person name="Mikhailov K.V."/>
            <person name="Slusarev G.S."/>
            <person name="Nikitin M.A."/>
            <person name="Logacheva M.D."/>
            <person name="Penin A."/>
            <person name="Aleoshin V."/>
            <person name="Panchin Y.V."/>
        </authorList>
    </citation>
    <scope>NUCLEOTIDE SEQUENCE [LARGE SCALE GENOMIC DNA]</scope>
    <source>
        <strain evidence="9">Intl2013</strain>
        <tissue evidence="9">Whole animal</tissue>
    </source>
</reference>
<dbReference type="SUPFAM" id="SSF57756">
    <property type="entry name" value="Retrovirus zinc finger-like domains"/>
    <property type="match status" value="1"/>
</dbReference>
<organism evidence="9 10">
    <name type="scientific">Intoshia linei</name>
    <dbReference type="NCBI Taxonomy" id="1819745"/>
    <lineage>
        <taxon>Eukaryota</taxon>
        <taxon>Metazoa</taxon>
        <taxon>Spiralia</taxon>
        <taxon>Lophotrochozoa</taxon>
        <taxon>Mesozoa</taxon>
        <taxon>Orthonectida</taxon>
        <taxon>Rhopaluridae</taxon>
        <taxon>Intoshia</taxon>
    </lineage>
</organism>
<protein>
    <submittedName>
        <fullName evidence="9">Integrator complex subunit 4-like protein 1</fullName>
    </submittedName>
</protein>
<comment type="subcellular location">
    <subcellularLocation>
        <location evidence="1">Nucleus</location>
    </subcellularLocation>
</comment>
<evidence type="ECO:0000256" key="2">
    <source>
        <dbReference type="ARBA" id="ARBA00022884"/>
    </source>
</evidence>
<proteinExistence type="predicted"/>
<evidence type="ECO:0000313" key="9">
    <source>
        <dbReference type="EMBL" id="OAF68622.1"/>
    </source>
</evidence>
<evidence type="ECO:0000256" key="1">
    <source>
        <dbReference type="ARBA" id="ARBA00004123"/>
    </source>
</evidence>
<dbReference type="SMART" id="SM00715">
    <property type="entry name" value="LA"/>
    <property type="match status" value="1"/>
</dbReference>
<feature type="domain" description="HTH La-type RNA-binding" evidence="7">
    <location>
        <begin position="136"/>
        <end position="225"/>
    </location>
</feature>
<dbReference type="InterPro" id="IPR016024">
    <property type="entry name" value="ARM-type_fold"/>
</dbReference>
<dbReference type="Pfam" id="PF25458">
    <property type="entry name" value="INTS4_C"/>
    <property type="match status" value="1"/>
</dbReference>
<comment type="caution">
    <text evidence="5">Lacks conserved residue(s) required for the propagation of feature annotation.</text>
</comment>
<dbReference type="GO" id="GO:0008270">
    <property type="term" value="F:zinc ion binding"/>
    <property type="evidence" value="ECO:0007669"/>
    <property type="project" value="InterPro"/>
</dbReference>
<dbReference type="InterPro" id="IPR011989">
    <property type="entry name" value="ARM-like"/>
</dbReference>
<dbReference type="InterPro" id="IPR003112">
    <property type="entry name" value="Olfac-like_dom"/>
</dbReference>
<accession>A0A177B4G3</accession>
<keyword evidence="2 4" id="KW-0694">RNA-binding</keyword>
<keyword evidence="10" id="KW-1185">Reference proteome</keyword>
<dbReference type="Proteomes" id="UP000078046">
    <property type="component" value="Unassembled WGS sequence"/>
</dbReference>
<evidence type="ECO:0000313" key="10">
    <source>
        <dbReference type="Proteomes" id="UP000078046"/>
    </source>
</evidence>
<keyword evidence="3" id="KW-0539">Nucleus</keyword>
<dbReference type="Pfam" id="PF21071">
    <property type="entry name" value="LARP1_HEAT"/>
    <property type="match status" value="1"/>
</dbReference>
<evidence type="ECO:0000256" key="4">
    <source>
        <dbReference type="PROSITE-ProRule" id="PRU00332"/>
    </source>
</evidence>
<feature type="domain" description="Olfactomedin-like" evidence="8">
    <location>
        <begin position="1338"/>
        <end position="1634"/>
    </location>
</feature>
<evidence type="ECO:0000259" key="8">
    <source>
        <dbReference type="PROSITE" id="PS51132"/>
    </source>
</evidence>
<dbReference type="InterPro" id="IPR036390">
    <property type="entry name" value="WH_DNA-bd_sf"/>
</dbReference>
<dbReference type="GO" id="GO:0016180">
    <property type="term" value="P:snRNA processing"/>
    <property type="evidence" value="ECO:0007669"/>
    <property type="project" value="TreeGrafter"/>
</dbReference>
<dbReference type="PANTHER" id="PTHR20938:SF0">
    <property type="entry name" value="INTEGRATOR COMPLEX SUBUNIT 4"/>
    <property type="match status" value="1"/>
</dbReference>
<evidence type="ECO:0000259" key="7">
    <source>
        <dbReference type="PROSITE" id="PS50961"/>
    </source>
</evidence>
<dbReference type="SUPFAM" id="SSF48371">
    <property type="entry name" value="ARM repeat"/>
    <property type="match status" value="1"/>
</dbReference>
<dbReference type="PROSITE" id="PS50961">
    <property type="entry name" value="HTH_LA"/>
    <property type="match status" value="1"/>
</dbReference>
<dbReference type="InterPro" id="IPR036875">
    <property type="entry name" value="Znf_CCHC_sf"/>
</dbReference>
<dbReference type="Gene3D" id="1.25.10.10">
    <property type="entry name" value="Leucine-rich Repeat Variant"/>
    <property type="match status" value="2"/>
</dbReference>
<dbReference type="InterPro" id="IPR006630">
    <property type="entry name" value="La_HTH"/>
</dbReference>